<keyword evidence="5" id="KW-0479">Metal-binding</keyword>
<evidence type="ECO:0000256" key="3">
    <source>
        <dbReference type="ARBA" id="ARBA00012239"/>
    </source>
</evidence>
<evidence type="ECO:0000256" key="5">
    <source>
        <dbReference type="ARBA" id="ARBA00022723"/>
    </source>
</evidence>
<evidence type="ECO:0000256" key="4">
    <source>
        <dbReference type="ARBA" id="ARBA00022679"/>
    </source>
</evidence>
<comment type="cofactor">
    <cofactor evidence="1 10">
        <name>pyridoxal 5'-phosphate</name>
        <dbReference type="ChEBI" id="CHEBI:597326"/>
    </cofactor>
</comment>
<dbReference type="InterPro" id="IPR020578">
    <property type="entry name" value="Aminotrans_V_PyrdxlP_BS"/>
</dbReference>
<dbReference type="InterPro" id="IPR015424">
    <property type="entry name" value="PyrdxlP-dep_Trfase"/>
</dbReference>
<dbReference type="Proteomes" id="UP001168640">
    <property type="component" value="Unassembled WGS sequence"/>
</dbReference>
<dbReference type="PROSITE" id="PS00595">
    <property type="entry name" value="AA_TRANSFER_CLASS_5"/>
    <property type="match status" value="1"/>
</dbReference>
<evidence type="ECO:0000256" key="9">
    <source>
        <dbReference type="ARBA" id="ARBA00050776"/>
    </source>
</evidence>
<evidence type="ECO:0000256" key="7">
    <source>
        <dbReference type="ARBA" id="ARBA00023004"/>
    </source>
</evidence>
<comment type="similarity">
    <text evidence="2">Belongs to the class-V pyridoxal-phosphate-dependent aminotransferase family. NifS/IscS subfamily.</text>
</comment>
<organism evidence="12 13">
    <name type="scientific">Marinobacter suaedae</name>
    <dbReference type="NCBI Taxonomy" id="3057675"/>
    <lineage>
        <taxon>Bacteria</taxon>
        <taxon>Pseudomonadati</taxon>
        <taxon>Pseudomonadota</taxon>
        <taxon>Gammaproteobacteria</taxon>
        <taxon>Pseudomonadales</taxon>
        <taxon>Marinobacteraceae</taxon>
        <taxon>Marinobacter</taxon>
    </lineage>
</organism>
<reference evidence="12" key="1">
    <citation type="submission" date="2023-07" db="EMBL/GenBank/DDBJ databases">
        <title>Marinobacter sp. chi1 genome sequencing and assembly.</title>
        <authorList>
            <person name="Park S."/>
        </authorList>
    </citation>
    <scope>NUCLEOTIDE SEQUENCE</scope>
    <source>
        <strain evidence="12">Chi1</strain>
    </source>
</reference>
<gene>
    <name evidence="12" type="ORF">QVZ43_00315</name>
</gene>
<dbReference type="EMBL" id="JAUMIS010000001">
    <property type="protein sequence ID" value="MDO3720144.1"/>
    <property type="molecule type" value="Genomic_DNA"/>
</dbReference>
<accession>A0ABT8VVY3</accession>
<evidence type="ECO:0000256" key="6">
    <source>
        <dbReference type="ARBA" id="ARBA00022898"/>
    </source>
</evidence>
<comment type="catalytic activity">
    <reaction evidence="9">
        <text>(sulfur carrier)-H + L-cysteine = (sulfur carrier)-SH + L-alanine</text>
        <dbReference type="Rhea" id="RHEA:43892"/>
        <dbReference type="Rhea" id="RHEA-COMP:14737"/>
        <dbReference type="Rhea" id="RHEA-COMP:14739"/>
        <dbReference type="ChEBI" id="CHEBI:29917"/>
        <dbReference type="ChEBI" id="CHEBI:35235"/>
        <dbReference type="ChEBI" id="CHEBI:57972"/>
        <dbReference type="ChEBI" id="CHEBI:64428"/>
        <dbReference type="EC" id="2.8.1.7"/>
    </reaction>
</comment>
<dbReference type="InterPro" id="IPR015422">
    <property type="entry name" value="PyrdxlP-dep_Trfase_small"/>
</dbReference>
<keyword evidence="4" id="KW-0808">Transferase</keyword>
<keyword evidence="13" id="KW-1185">Reference proteome</keyword>
<protein>
    <recommendedName>
        <fullName evidence="3">cysteine desulfurase</fullName>
        <ecNumber evidence="3">2.8.1.7</ecNumber>
    </recommendedName>
</protein>
<dbReference type="InterPro" id="IPR016454">
    <property type="entry name" value="Cysteine_dSase"/>
</dbReference>
<evidence type="ECO:0000256" key="8">
    <source>
        <dbReference type="ARBA" id="ARBA00023014"/>
    </source>
</evidence>
<dbReference type="PANTHER" id="PTHR11601">
    <property type="entry name" value="CYSTEINE DESULFURYLASE FAMILY MEMBER"/>
    <property type="match status" value="1"/>
</dbReference>
<dbReference type="PIRSF" id="PIRSF005572">
    <property type="entry name" value="NifS"/>
    <property type="match status" value="1"/>
</dbReference>
<evidence type="ECO:0000256" key="2">
    <source>
        <dbReference type="ARBA" id="ARBA00006490"/>
    </source>
</evidence>
<dbReference type="SUPFAM" id="SSF53383">
    <property type="entry name" value="PLP-dependent transferases"/>
    <property type="match status" value="1"/>
</dbReference>
<evidence type="ECO:0000256" key="10">
    <source>
        <dbReference type="RuleBase" id="RU004504"/>
    </source>
</evidence>
<sequence length="390" mass="41857">MLDNLVYLDYNASTPVDERVLQGMMPFFTQRYGNASSKSHCMGWDASSAVEQARLQVLTLIGAKSPDEIIFTSGATESNNLAIRGVLEAVNGKHVITSAIEHPCVLNLCQSLKPMGVQHTSIRPDKSGVISPAAVEAAIRPDTALISVMAVNHEIGTIQPIREIAEVAKRHGILFHVDAAQGAGKVPLNVHKDGIDLLSISAHKIYGPKGVGALYRRKTPKETPINPQMIGGGQERGIRSGTLNVPGIVGLGLACHHAGAEMAHNQAIIHGLRERFLNRVRAETDQFHIHGCMERRVAGNLNIAFGEVPAEKLINALKTIAVSGGSACSSGQSKGSPVLRAMGYDQTEATRAVRMSFSHLTTEKEVDIASRIILDNAFRLGLEQSRAHCA</sequence>
<dbReference type="RefSeq" id="WP_302908417.1">
    <property type="nucleotide sequence ID" value="NZ_JAUMIS010000001.1"/>
</dbReference>
<proteinExistence type="inferred from homology"/>
<dbReference type="PANTHER" id="PTHR11601:SF34">
    <property type="entry name" value="CYSTEINE DESULFURASE"/>
    <property type="match status" value="1"/>
</dbReference>
<comment type="caution">
    <text evidence="12">The sequence shown here is derived from an EMBL/GenBank/DDBJ whole genome shotgun (WGS) entry which is preliminary data.</text>
</comment>
<evidence type="ECO:0000259" key="11">
    <source>
        <dbReference type="Pfam" id="PF00266"/>
    </source>
</evidence>
<evidence type="ECO:0000256" key="1">
    <source>
        <dbReference type="ARBA" id="ARBA00001933"/>
    </source>
</evidence>
<evidence type="ECO:0000313" key="13">
    <source>
        <dbReference type="Proteomes" id="UP001168640"/>
    </source>
</evidence>
<name>A0ABT8VVY3_9GAMM</name>
<dbReference type="InterPro" id="IPR000192">
    <property type="entry name" value="Aminotrans_V_dom"/>
</dbReference>
<keyword evidence="6" id="KW-0663">Pyridoxal phosphate</keyword>
<evidence type="ECO:0000313" key="12">
    <source>
        <dbReference type="EMBL" id="MDO3720144.1"/>
    </source>
</evidence>
<dbReference type="EC" id="2.8.1.7" evidence="3"/>
<dbReference type="Pfam" id="PF00266">
    <property type="entry name" value="Aminotran_5"/>
    <property type="match status" value="1"/>
</dbReference>
<keyword evidence="7" id="KW-0408">Iron</keyword>
<dbReference type="InterPro" id="IPR015421">
    <property type="entry name" value="PyrdxlP-dep_Trfase_major"/>
</dbReference>
<dbReference type="Gene3D" id="3.90.1150.10">
    <property type="entry name" value="Aspartate Aminotransferase, domain 1"/>
    <property type="match status" value="1"/>
</dbReference>
<keyword evidence="8" id="KW-0411">Iron-sulfur</keyword>
<feature type="domain" description="Aminotransferase class V" evidence="11">
    <location>
        <begin position="6"/>
        <end position="367"/>
    </location>
</feature>
<dbReference type="Gene3D" id="3.40.640.10">
    <property type="entry name" value="Type I PLP-dependent aspartate aminotransferase-like (Major domain)"/>
    <property type="match status" value="1"/>
</dbReference>